<sequence length="515" mass="59614">MQKLIFYIIFLAVVKGFGQKLEFNPKKDHQYPFETELVVFNTSRIDLALKTIIGTTFLKNKGYRMKVDRFQVKSPIFTVDSDNPESLGQDSTKVREIISKPFIFIPEEGTLKLVSHTGIDDFDKIQEALKEFGKYHNPSNNKLYEGIVLKKGYSWSVTDSISSEFLNVKSQVVTYDYTVKNITRKEVILYGKSVMEKEYDTTNIAVKYVLDKKTGIPLYTKFVSHENDDVSVFMINRVKNYHAPDMFEEFMTIEPDLYYSSYMKYSSSDNSSIEYEYQKPPLITDREKLEKTIAQSLDSLVIDTYPGRENSYYLSGYLNNSESVMDSLLAGAYSKVNSIQFYDKNGKTINLKPDKNVPYYTPMYFGPYHSGLYQPVPKIEKVEIDITTFKPTKRKTVALNSNMSNTDYDLKIADSTVSLNFKKYMNIDYQSFRFFDKDGKELDAKWIINNMNENLATNGEAFTQKFIEQVPGKRDILYTMKFIVKNASKVTFAILTDDLKFRHAKTIERKTSSRP</sequence>
<keyword evidence="2" id="KW-1185">Reference proteome</keyword>
<name>I3C4B9_9FLAO</name>
<evidence type="ECO:0000313" key="2">
    <source>
        <dbReference type="Proteomes" id="UP000004690"/>
    </source>
</evidence>
<accession>I3C4B9</accession>
<dbReference type="STRING" id="926559.JoomaDRAFT_1447"/>
<proteinExistence type="predicted"/>
<dbReference type="EMBL" id="JH651379">
    <property type="protein sequence ID" value="EIJ38462.1"/>
    <property type="molecule type" value="Genomic_DNA"/>
</dbReference>
<evidence type="ECO:0000313" key="1">
    <source>
        <dbReference type="EMBL" id="EIJ38462.1"/>
    </source>
</evidence>
<dbReference type="RefSeq" id="WP_008611659.1">
    <property type="nucleotide sequence ID" value="NZ_JH651379.1"/>
</dbReference>
<dbReference type="Proteomes" id="UP000004690">
    <property type="component" value="Unassembled WGS sequence"/>
</dbReference>
<dbReference type="AlphaFoldDB" id="I3C4B9"/>
<reference evidence="1 2" key="1">
    <citation type="submission" date="2012-02" db="EMBL/GenBank/DDBJ databases">
        <title>Improved High-Quality Draft genome of Joostella marina DSM 19592.</title>
        <authorList>
            <consortium name="US DOE Joint Genome Institute (JGI-PGF)"/>
            <person name="Lucas S."/>
            <person name="Copeland A."/>
            <person name="Lapidus A."/>
            <person name="Bruce D."/>
            <person name="Goodwin L."/>
            <person name="Pitluck S."/>
            <person name="Peters L."/>
            <person name="Chertkov O."/>
            <person name="Ovchinnikova G."/>
            <person name="Kyrpides N."/>
            <person name="Mavromatis K."/>
            <person name="Detter J.C."/>
            <person name="Han C."/>
            <person name="Land M."/>
            <person name="Hauser L."/>
            <person name="Markowitz V."/>
            <person name="Cheng J.-F."/>
            <person name="Hugenholtz P."/>
            <person name="Woyke T."/>
            <person name="Wu D."/>
            <person name="Tindall B."/>
            <person name="Brambilla E."/>
            <person name="Klenk H.-P."/>
            <person name="Eisen J.A."/>
        </authorList>
    </citation>
    <scope>NUCLEOTIDE SEQUENCE [LARGE SCALE GENOMIC DNA]</scope>
    <source>
        <strain evidence="1 2">DSM 19592</strain>
    </source>
</reference>
<protein>
    <submittedName>
        <fullName evidence="1">Uncharacterized protein</fullName>
    </submittedName>
</protein>
<organism evidence="1 2">
    <name type="scientific">Galbibacter orientalis DSM 19592</name>
    <dbReference type="NCBI Taxonomy" id="926559"/>
    <lineage>
        <taxon>Bacteria</taxon>
        <taxon>Pseudomonadati</taxon>
        <taxon>Bacteroidota</taxon>
        <taxon>Flavobacteriia</taxon>
        <taxon>Flavobacteriales</taxon>
        <taxon>Flavobacteriaceae</taxon>
        <taxon>Galbibacter</taxon>
    </lineage>
</organism>
<dbReference type="HOGENOM" id="CLU_528709_0_0_10"/>
<dbReference type="OrthoDB" id="9818707at2"/>
<gene>
    <name evidence="1" type="ORF">JoomaDRAFT_1447</name>
</gene>
<dbReference type="eggNOG" id="ENOG50343W1">
    <property type="taxonomic scope" value="Bacteria"/>
</dbReference>